<sequence length="658" mass="68967">MARESFVRRVVSSVGVDRDGRAVVDRMPGVWTLVHRGRSGGGRLDVWAFPDRATAYAAGAELALESGLDEDPAAVALVEQGHHAEVLAHYEATQPEGFLLRVQAAFLIGSDGRFVPDDPALPADPSPDPDPAADLRDGSVARATGAPTTSDDDQRDSDQSGDGFGGGDGFGDGGQDDQGKGVVDPGQWSRVSVADPEWWRWTSLLTSGQAPPATASGGLHRALVEAFTAAGWPVEAESYPEVGWWLSYPGPVKMQILDPEVNPDVAIGDDPGEESGDDPREVADAGAGGYLPAVRAVTGGAGFELLCAAPLLLEMTSELDPFGEERGGPVGEHPHLPGDVDPVAVVARVGDQLGEARAAALADAITDVSCDLCGDQYQSEALLAIDAEGALVCPACVFDGDVDPVFLPALVAEVDQARGVDLAAPAMWGAVAALVGLLARPGLRGRAARACGRRFVLMGTEWDNPAMVWCWLPPTAGRPAWLTDRGPGLALAALTHAASTAEPALFTEFARRGHEHASSVGESQRAWLIDRCWPAVLAYRTAIATQDWERRAHRAPEHVAESFDTLAEHADLLGVETHQLDLAGELLALGLELTTELFPAPPPLPHPTAAANPTAANPTAANPIAGGPSEDARAQGLADPIPLQGRRRRPRSGRDTPS</sequence>
<gene>
    <name evidence="2" type="ORF">QRT03_31005</name>
</gene>
<evidence type="ECO:0000256" key="1">
    <source>
        <dbReference type="SAM" id="MobiDB-lite"/>
    </source>
</evidence>
<name>A0ABT7MIC7_9PSEU</name>
<organism evidence="2 3">
    <name type="scientific">Actinomycetospora termitidis</name>
    <dbReference type="NCBI Taxonomy" id="3053470"/>
    <lineage>
        <taxon>Bacteria</taxon>
        <taxon>Bacillati</taxon>
        <taxon>Actinomycetota</taxon>
        <taxon>Actinomycetes</taxon>
        <taxon>Pseudonocardiales</taxon>
        <taxon>Pseudonocardiaceae</taxon>
        <taxon>Actinomycetospora</taxon>
    </lineage>
</organism>
<feature type="region of interest" description="Disordered" evidence="1">
    <location>
        <begin position="116"/>
        <end position="187"/>
    </location>
</feature>
<dbReference type="Proteomes" id="UP001231924">
    <property type="component" value="Unassembled WGS sequence"/>
</dbReference>
<comment type="caution">
    <text evidence="2">The sequence shown here is derived from an EMBL/GenBank/DDBJ whole genome shotgun (WGS) entry which is preliminary data.</text>
</comment>
<feature type="region of interest" description="Disordered" evidence="1">
    <location>
        <begin position="599"/>
        <end position="658"/>
    </location>
</feature>
<proteinExistence type="predicted"/>
<keyword evidence="3" id="KW-1185">Reference proteome</keyword>
<accession>A0ABT7MIC7</accession>
<feature type="compositionally biased region" description="Low complexity" evidence="1">
    <location>
        <begin position="607"/>
        <end position="625"/>
    </location>
</feature>
<feature type="compositionally biased region" description="Gly residues" evidence="1">
    <location>
        <begin position="162"/>
        <end position="173"/>
    </location>
</feature>
<dbReference type="RefSeq" id="WP_286057044.1">
    <property type="nucleotide sequence ID" value="NZ_JASVWF010000011.1"/>
</dbReference>
<dbReference type="EMBL" id="JASVWF010000011">
    <property type="protein sequence ID" value="MDL5160432.1"/>
    <property type="molecule type" value="Genomic_DNA"/>
</dbReference>
<protein>
    <submittedName>
        <fullName evidence="2">Uncharacterized protein</fullName>
    </submittedName>
</protein>
<evidence type="ECO:0000313" key="2">
    <source>
        <dbReference type="EMBL" id="MDL5160432.1"/>
    </source>
</evidence>
<evidence type="ECO:0000313" key="3">
    <source>
        <dbReference type="Proteomes" id="UP001231924"/>
    </source>
</evidence>
<reference evidence="2 3" key="1">
    <citation type="submission" date="2023-06" db="EMBL/GenBank/DDBJ databases">
        <title>Actinomycetospora Odt1-22.</title>
        <authorList>
            <person name="Supong K."/>
        </authorList>
    </citation>
    <scope>NUCLEOTIDE SEQUENCE [LARGE SCALE GENOMIC DNA]</scope>
    <source>
        <strain evidence="2 3">Odt1-22</strain>
    </source>
</reference>